<dbReference type="AlphaFoldDB" id="A0A8X7BT07"/>
<accession>A0A8X7BT07</accession>
<proteinExistence type="predicted"/>
<keyword evidence="2" id="KW-1185">Reference proteome</keyword>
<organism evidence="1 2">
    <name type="scientific">Trichonephila inaurata madagascariensis</name>
    <dbReference type="NCBI Taxonomy" id="2747483"/>
    <lineage>
        <taxon>Eukaryota</taxon>
        <taxon>Metazoa</taxon>
        <taxon>Ecdysozoa</taxon>
        <taxon>Arthropoda</taxon>
        <taxon>Chelicerata</taxon>
        <taxon>Arachnida</taxon>
        <taxon>Araneae</taxon>
        <taxon>Araneomorphae</taxon>
        <taxon>Entelegynae</taxon>
        <taxon>Araneoidea</taxon>
        <taxon>Nephilidae</taxon>
        <taxon>Trichonephila</taxon>
        <taxon>Trichonephila inaurata</taxon>
    </lineage>
</organism>
<dbReference type="EMBL" id="BMAV01003287">
    <property type="protein sequence ID" value="GFY42750.1"/>
    <property type="molecule type" value="Genomic_DNA"/>
</dbReference>
<name>A0A8X7BT07_9ARAC</name>
<comment type="caution">
    <text evidence="1">The sequence shown here is derived from an EMBL/GenBank/DDBJ whole genome shotgun (WGS) entry which is preliminary data.</text>
</comment>
<sequence>MEFNHTSELLEPTHVLPAITRQQTCIAGFPLTLTVVEKPMNCLNWVPLFSHGSDYEIRFHYKLIAGARSPNGTLKIPPQRDDS</sequence>
<dbReference type="Proteomes" id="UP000886998">
    <property type="component" value="Unassembled WGS sequence"/>
</dbReference>
<gene>
    <name evidence="1" type="ORF">TNIN_239561</name>
</gene>
<reference evidence="1" key="1">
    <citation type="submission" date="2020-08" db="EMBL/GenBank/DDBJ databases">
        <title>Multicomponent nature underlies the extraordinary mechanical properties of spider dragline silk.</title>
        <authorList>
            <person name="Kono N."/>
            <person name="Nakamura H."/>
            <person name="Mori M."/>
            <person name="Yoshida Y."/>
            <person name="Ohtoshi R."/>
            <person name="Malay A.D."/>
            <person name="Moran D.A.P."/>
            <person name="Tomita M."/>
            <person name="Numata K."/>
            <person name="Arakawa K."/>
        </authorList>
    </citation>
    <scope>NUCLEOTIDE SEQUENCE</scope>
</reference>
<protein>
    <submittedName>
        <fullName evidence="1">Uncharacterized protein</fullName>
    </submittedName>
</protein>
<evidence type="ECO:0000313" key="2">
    <source>
        <dbReference type="Proteomes" id="UP000886998"/>
    </source>
</evidence>
<evidence type="ECO:0000313" key="1">
    <source>
        <dbReference type="EMBL" id="GFY42750.1"/>
    </source>
</evidence>